<keyword evidence="2" id="KW-0012">Acyltransferase</keyword>
<evidence type="ECO:0000313" key="5">
    <source>
        <dbReference type="Proteomes" id="UP001203945"/>
    </source>
</evidence>
<evidence type="ECO:0000256" key="1">
    <source>
        <dbReference type="ARBA" id="ARBA00022679"/>
    </source>
</evidence>
<dbReference type="Pfam" id="PF00583">
    <property type="entry name" value="Acetyltransf_1"/>
    <property type="match status" value="1"/>
</dbReference>
<dbReference type="SUPFAM" id="SSF55729">
    <property type="entry name" value="Acyl-CoA N-acyltransferases (Nat)"/>
    <property type="match status" value="1"/>
</dbReference>
<dbReference type="CDD" id="cd04301">
    <property type="entry name" value="NAT_SF"/>
    <property type="match status" value="1"/>
</dbReference>
<dbReference type="PROSITE" id="PS51186">
    <property type="entry name" value="GNAT"/>
    <property type="match status" value="1"/>
</dbReference>
<proteinExistence type="predicted"/>
<evidence type="ECO:0000313" key="4">
    <source>
        <dbReference type="EMBL" id="MCQ0970874.1"/>
    </source>
</evidence>
<comment type="caution">
    <text evidence="4">The sequence shown here is derived from an EMBL/GenBank/DDBJ whole genome shotgun (WGS) entry which is preliminary data.</text>
</comment>
<gene>
    <name evidence="4" type="ORF">MLD63_10600</name>
</gene>
<keyword evidence="5" id="KW-1185">Reference proteome</keyword>
<dbReference type="RefSeq" id="WP_255329880.1">
    <property type="nucleotide sequence ID" value="NZ_JAKZEU010000003.1"/>
</dbReference>
<dbReference type="InterPro" id="IPR000182">
    <property type="entry name" value="GNAT_dom"/>
</dbReference>
<dbReference type="PANTHER" id="PTHR43420">
    <property type="entry name" value="ACETYLTRANSFERASE"/>
    <property type="match status" value="1"/>
</dbReference>
<evidence type="ECO:0000259" key="3">
    <source>
        <dbReference type="PROSITE" id="PS51186"/>
    </source>
</evidence>
<dbReference type="Gene3D" id="3.40.630.30">
    <property type="match status" value="1"/>
</dbReference>
<dbReference type="InterPro" id="IPR016181">
    <property type="entry name" value="Acyl_CoA_acyltransferase"/>
</dbReference>
<keyword evidence="1" id="KW-0808">Transferase</keyword>
<dbReference type="Proteomes" id="UP001203945">
    <property type="component" value="Unassembled WGS sequence"/>
</dbReference>
<reference evidence="4 5" key="1">
    <citation type="submission" date="2022-03" db="EMBL/GenBank/DDBJ databases">
        <authorList>
            <person name="He Y."/>
        </authorList>
    </citation>
    <scope>NUCLEOTIDE SEQUENCE [LARGE SCALE GENOMIC DNA]</scope>
    <source>
        <strain evidence="4 5">TK19116</strain>
    </source>
</reference>
<accession>A0ABT1MRD1</accession>
<organism evidence="4 5">
    <name type="scientific">Paracoccus albicereus</name>
    <dbReference type="NCBI Taxonomy" id="2922394"/>
    <lineage>
        <taxon>Bacteria</taxon>
        <taxon>Pseudomonadati</taxon>
        <taxon>Pseudomonadota</taxon>
        <taxon>Alphaproteobacteria</taxon>
        <taxon>Rhodobacterales</taxon>
        <taxon>Paracoccaceae</taxon>
        <taxon>Paracoccus</taxon>
    </lineage>
</organism>
<protein>
    <submittedName>
        <fullName evidence="4">GNAT family N-acetyltransferase</fullName>
    </submittedName>
</protein>
<sequence>MSEAALFRAFERTWPAAEYADAGGFSVGRGRGGGGRVSSARKAGNWSPDDIEAAADLQRGWDQEPMFRVLDSDHALTEALEDRGYARTNPTAIMAVSVERLTDRDLPPVTAFTVWPPLAIQREIWSAGNIGPSRQAVMDRVTGPKAALLGRIEDRAAGAGFVAIDSGVAMIHAVEVLLPWRRKGLAAWMMRAAAFWARENGAETLGLAVSRPNVGALALYERLGFVEKAGYAYFRKPEQA</sequence>
<dbReference type="EMBL" id="JAKZEU010000003">
    <property type="protein sequence ID" value="MCQ0970874.1"/>
    <property type="molecule type" value="Genomic_DNA"/>
</dbReference>
<name>A0ABT1MRD1_9RHOB</name>
<evidence type="ECO:0000256" key="2">
    <source>
        <dbReference type="ARBA" id="ARBA00023315"/>
    </source>
</evidence>
<dbReference type="InterPro" id="IPR050680">
    <property type="entry name" value="YpeA/RimI_acetyltransf"/>
</dbReference>
<feature type="domain" description="N-acetyltransferase" evidence="3">
    <location>
        <begin position="104"/>
        <end position="240"/>
    </location>
</feature>